<feature type="transmembrane region" description="Helical" evidence="7">
    <location>
        <begin position="220"/>
        <end position="242"/>
    </location>
</feature>
<dbReference type="PANTHER" id="PTHR32468">
    <property type="entry name" value="CATION/H + ANTIPORTER"/>
    <property type="match status" value="1"/>
</dbReference>
<dbReference type="GO" id="GO:0015297">
    <property type="term" value="F:antiporter activity"/>
    <property type="evidence" value="ECO:0007669"/>
    <property type="project" value="InterPro"/>
</dbReference>
<dbReference type="GO" id="GO:1902600">
    <property type="term" value="P:proton transmembrane transport"/>
    <property type="evidence" value="ECO:0007669"/>
    <property type="project" value="InterPro"/>
</dbReference>
<feature type="transmembrane region" description="Helical" evidence="7">
    <location>
        <begin position="79"/>
        <end position="102"/>
    </location>
</feature>
<gene>
    <name evidence="9" type="ORF">RHIMIDRAFT_289094</name>
</gene>
<reference evidence="9 10" key="1">
    <citation type="journal article" date="2016" name="Proc. Natl. Acad. Sci. U.S.A.">
        <title>Lipid metabolic changes in an early divergent fungus govern the establishment of a mutualistic symbiosis with endobacteria.</title>
        <authorList>
            <person name="Lastovetsky O.A."/>
            <person name="Gaspar M.L."/>
            <person name="Mondo S.J."/>
            <person name="LaButti K.M."/>
            <person name="Sandor L."/>
            <person name="Grigoriev I.V."/>
            <person name="Henry S.A."/>
            <person name="Pawlowska T.E."/>
        </authorList>
    </citation>
    <scope>NUCLEOTIDE SEQUENCE [LARGE SCALE GENOMIC DNA]</scope>
    <source>
        <strain evidence="9 10">ATCC 52813</strain>
    </source>
</reference>
<dbReference type="GeneID" id="35444603"/>
<feature type="transmembrane region" description="Helical" evidence="7">
    <location>
        <begin position="55"/>
        <end position="73"/>
    </location>
</feature>
<name>A0A2G4T5E1_RHIZD</name>
<feature type="transmembrane region" description="Helical" evidence="7">
    <location>
        <begin position="371"/>
        <end position="390"/>
    </location>
</feature>
<dbReference type="EMBL" id="KZ303843">
    <property type="protein sequence ID" value="PHZ16244.1"/>
    <property type="molecule type" value="Genomic_DNA"/>
</dbReference>
<evidence type="ECO:0000256" key="4">
    <source>
        <dbReference type="ARBA" id="ARBA00022989"/>
    </source>
</evidence>
<keyword evidence="5" id="KW-0406">Ion transport</keyword>
<dbReference type="Pfam" id="PF00999">
    <property type="entry name" value="Na_H_Exchanger"/>
    <property type="match status" value="1"/>
</dbReference>
<organism evidence="9 10">
    <name type="scientific">Rhizopus microsporus ATCC 52813</name>
    <dbReference type="NCBI Taxonomy" id="1340429"/>
    <lineage>
        <taxon>Eukaryota</taxon>
        <taxon>Fungi</taxon>
        <taxon>Fungi incertae sedis</taxon>
        <taxon>Mucoromycota</taxon>
        <taxon>Mucoromycotina</taxon>
        <taxon>Mucoromycetes</taxon>
        <taxon>Mucorales</taxon>
        <taxon>Mucorineae</taxon>
        <taxon>Rhizopodaceae</taxon>
        <taxon>Rhizopus</taxon>
    </lineage>
</organism>
<evidence type="ECO:0000256" key="1">
    <source>
        <dbReference type="ARBA" id="ARBA00004141"/>
    </source>
</evidence>
<dbReference type="RefSeq" id="XP_023469952.1">
    <property type="nucleotide sequence ID" value="XM_023613614.1"/>
</dbReference>
<keyword evidence="3 7" id="KW-0812">Transmembrane</keyword>
<dbReference type="PANTHER" id="PTHR32468:SF0">
    <property type="entry name" value="K(+)_H(+) ANTIPORTER 1"/>
    <property type="match status" value="1"/>
</dbReference>
<evidence type="ECO:0000259" key="8">
    <source>
        <dbReference type="Pfam" id="PF00999"/>
    </source>
</evidence>
<sequence length="776" mass="85445">MVGKATSQAGVFTGLNPASFNSSDPIVLFIIQATIILIFCRLISIPLGYLRQPRVISEVIAGIILGPTVMGRIPHFQEIIFPSASLPFLNLIATLGLVFFLFQVGLEVDLRVIKRDWHKSVSIAVVSMALPFGLGCAVSVGLYKLQNEPSIPFGSFLLFLGVALSITAFPVLARILAELKLLRTKVGAITMAAGLINDCTAWVLLALVVALLNSSGGLEALYIFLTAVGFSLFLIFLIGPLYRKLCVATHSFEQGPSPLLMTVTLLIVLVSAFVTDIIGIHPIFGGFLAGVIIPHEHDLPIKITEKIEDIVNIIFLPLYFTLSGLKTQIGLLNTGAVWGYVVLVIFLACFGKIVGCTLTAKLCGMTHRESLTIGFLMNCKGLVELIVLNIGHDAGVLNDQVFVIMVVMALITTFMTTPVVIYLYPEWYQKQTNATIDGNEKVTPLDTMDDEKNSSYISTLTDRYCIVTMLNRIEAVPSMMALMQLFNRDKAMSAVEIHTLRLLELTQRTSDVMKFKEIGETARQDPVLNVLKTFASLVGLRSLHTHLDFAQDYIKSIYAYAADVDADIVLLPWAQQRLLLHHEEYTAADLEFISQALNTISQQCTTGVFVDKGFGLIQEDDDRLMPQIIVIYEMNDEQEKEDSNNCLEFALKIQSSHKAKLTVIGTFMKDGVYATRESIKSYKGEIDKLFTSEIKSNIESKHVKELTVNNILTAVDRPLNKHDLILIARHSKQTPSSPLSASSSQGHGLEVSTFGKLGVDLLRQGNASLIITQARE</sequence>
<dbReference type="InterPro" id="IPR006153">
    <property type="entry name" value="Cation/H_exchanger_TM"/>
</dbReference>
<dbReference type="InterPro" id="IPR038770">
    <property type="entry name" value="Na+/solute_symporter_sf"/>
</dbReference>
<keyword evidence="4 7" id="KW-1133">Transmembrane helix</keyword>
<dbReference type="Proteomes" id="UP000242254">
    <property type="component" value="Unassembled WGS sequence"/>
</dbReference>
<feature type="transmembrane region" description="Helical" evidence="7">
    <location>
        <begin position="155"/>
        <end position="177"/>
    </location>
</feature>
<dbReference type="STRING" id="1340429.A0A2G4T5E1"/>
<keyword evidence="2" id="KW-0813">Transport</keyword>
<evidence type="ECO:0000256" key="2">
    <source>
        <dbReference type="ARBA" id="ARBA00022448"/>
    </source>
</evidence>
<evidence type="ECO:0000256" key="5">
    <source>
        <dbReference type="ARBA" id="ARBA00023065"/>
    </source>
</evidence>
<evidence type="ECO:0000313" key="10">
    <source>
        <dbReference type="Proteomes" id="UP000242254"/>
    </source>
</evidence>
<keyword evidence="6 7" id="KW-0472">Membrane</keyword>
<feature type="transmembrane region" description="Helical" evidence="7">
    <location>
        <begin position="26"/>
        <end position="43"/>
    </location>
</feature>
<dbReference type="AlphaFoldDB" id="A0A2G4T5E1"/>
<comment type="subcellular location">
    <subcellularLocation>
        <location evidence="1">Membrane</location>
        <topology evidence="1">Multi-pass membrane protein</topology>
    </subcellularLocation>
</comment>
<evidence type="ECO:0000256" key="7">
    <source>
        <dbReference type="SAM" id="Phobius"/>
    </source>
</evidence>
<feature type="transmembrane region" description="Helical" evidence="7">
    <location>
        <begin position="337"/>
        <end position="359"/>
    </location>
</feature>
<dbReference type="Gene3D" id="1.20.1530.20">
    <property type="match status" value="1"/>
</dbReference>
<keyword evidence="10" id="KW-1185">Reference proteome</keyword>
<feature type="transmembrane region" description="Helical" evidence="7">
    <location>
        <begin position="402"/>
        <end position="424"/>
    </location>
</feature>
<evidence type="ECO:0000256" key="6">
    <source>
        <dbReference type="ARBA" id="ARBA00023136"/>
    </source>
</evidence>
<proteinExistence type="predicted"/>
<dbReference type="InterPro" id="IPR050794">
    <property type="entry name" value="CPA2_transporter"/>
</dbReference>
<feature type="transmembrane region" description="Helical" evidence="7">
    <location>
        <begin position="123"/>
        <end position="143"/>
    </location>
</feature>
<evidence type="ECO:0000256" key="3">
    <source>
        <dbReference type="ARBA" id="ARBA00022692"/>
    </source>
</evidence>
<feature type="domain" description="Cation/H+ exchanger transmembrane" evidence="8">
    <location>
        <begin position="36"/>
        <end position="420"/>
    </location>
</feature>
<dbReference type="GO" id="GO:0016020">
    <property type="term" value="C:membrane"/>
    <property type="evidence" value="ECO:0007669"/>
    <property type="project" value="UniProtKB-SubCell"/>
</dbReference>
<evidence type="ECO:0000313" key="9">
    <source>
        <dbReference type="EMBL" id="PHZ16244.1"/>
    </source>
</evidence>
<feature type="transmembrane region" description="Helical" evidence="7">
    <location>
        <begin position="189"/>
        <end position="214"/>
    </location>
</feature>
<accession>A0A2G4T5E1</accession>
<protein>
    <recommendedName>
        <fullName evidence="8">Cation/H+ exchanger transmembrane domain-containing protein</fullName>
    </recommendedName>
</protein>
<feature type="transmembrane region" description="Helical" evidence="7">
    <location>
        <begin position="263"/>
        <end position="293"/>
    </location>
</feature>